<keyword evidence="1" id="KW-0175">Coiled coil</keyword>
<organism evidence="2 3">
    <name type="scientific">Lacihabitans lacunae</name>
    <dbReference type="NCBI Taxonomy" id="1028214"/>
    <lineage>
        <taxon>Bacteria</taxon>
        <taxon>Pseudomonadati</taxon>
        <taxon>Bacteroidota</taxon>
        <taxon>Cytophagia</taxon>
        <taxon>Cytophagales</taxon>
        <taxon>Leadbetterellaceae</taxon>
        <taxon>Lacihabitans</taxon>
    </lineage>
</organism>
<dbReference type="Proteomes" id="UP001595616">
    <property type="component" value="Unassembled WGS sequence"/>
</dbReference>
<name>A0ABV7YTM5_9BACT</name>
<protein>
    <submittedName>
        <fullName evidence="2">Uncharacterized protein</fullName>
    </submittedName>
</protein>
<keyword evidence="3" id="KW-1185">Reference proteome</keyword>
<proteinExistence type="predicted"/>
<reference evidence="3" key="1">
    <citation type="journal article" date="2019" name="Int. J. Syst. Evol. Microbiol.">
        <title>The Global Catalogue of Microorganisms (GCM) 10K type strain sequencing project: providing services to taxonomists for standard genome sequencing and annotation.</title>
        <authorList>
            <consortium name="The Broad Institute Genomics Platform"/>
            <consortium name="The Broad Institute Genome Sequencing Center for Infectious Disease"/>
            <person name="Wu L."/>
            <person name="Ma J."/>
        </authorList>
    </citation>
    <scope>NUCLEOTIDE SEQUENCE [LARGE SCALE GENOMIC DNA]</scope>
    <source>
        <strain evidence="3">CECT 7956</strain>
    </source>
</reference>
<evidence type="ECO:0000256" key="1">
    <source>
        <dbReference type="SAM" id="Coils"/>
    </source>
</evidence>
<gene>
    <name evidence="2" type="ORF">ACFOOI_06195</name>
</gene>
<feature type="coiled-coil region" evidence="1">
    <location>
        <begin position="8"/>
        <end position="35"/>
    </location>
</feature>
<evidence type="ECO:0000313" key="3">
    <source>
        <dbReference type="Proteomes" id="UP001595616"/>
    </source>
</evidence>
<accession>A0ABV7YTM5</accession>
<dbReference type="EMBL" id="JBHRYQ010000001">
    <property type="protein sequence ID" value="MFC3810236.1"/>
    <property type="molecule type" value="Genomic_DNA"/>
</dbReference>
<sequence length="136" mass="14994">MNTTDISYTEIETKKSEIDQKIENVKLKIERLENAISENFLGAGLLKKAVGSVISSKTLLPSSGKKNSVNMPISQLTSMLPFPAEFVLSQLNTPENQKMAVSNLKEGLKWLNKKTKLSAYEEALILAAELEDLANP</sequence>
<evidence type="ECO:0000313" key="2">
    <source>
        <dbReference type="EMBL" id="MFC3810236.1"/>
    </source>
</evidence>
<comment type="caution">
    <text evidence="2">The sequence shown here is derived from an EMBL/GenBank/DDBJ whole genome shotgun (WGS) entry which is preliminary data.</text>
</comment>
<dbReference type="RefSeq" id="WP_379836194.1">
    <property type="nucleotide sequence ID" value="NZ_JBHRYQ010000001.1"/>
</dbReference>